<accession>A0A401H9K9</accession>
<comment type="function">
    <text evidence="1 9">eIF-2 functions in the early steps of protein synthesis by forming a ternary complex with GTP and initiator tRNA.</text>
</comment>
<dbReference type="InterPro" id="IPR016189">
    <property type="entry name" value="Transl_init_fac_IF2/IF5_N"/>
</dbReference>
<dbReference type="AlphaFoldDB" id="A0A401H9K9"/>
<dbReference type="Gene3D" id="3.30.30.170">
    <property type="match status" value="1"/>
</dbReference>
<dbReference type="SUPFAM" id="SSF100966">
    <property type="entry name" value="Translation initiation factor 2 beta, aIF2beta, N-terminal domain"/>
    <property type="match status" value="1"/>
</dbReference>
<proteinExistence type="inferred from homology"/>
<dbReference type="PANTHER" id="PTHR23001:SF3">
    <property type="entry name" value="EUKARYOTIC TRANSLATION INITIATION FACTOR 2 SUBUNIT 2"/>
    <property type="match status" value="1"/>
</dbReference>
<evidence type="ECO:0000259" key="10">
    <source>
        <dbReference type="SMART" id="SM00653"/>
    </source>
</evidence>
<dbReference type="InterPro" id="IPR045196">
    <property type="entry name" value="IF2/IF5"/>
</dbReference>
<dbReference type="InterPro" id="IPR002735">
    <property type="entry name" value="Transl_init_fac_IF2/IF5_dom"/>
</dbReference>
<comment type="similarity">
    <text evidence="2 9">Belongs to the eIF-2-beta/eIF-5 family.</text>
</comment>
<keyword evidence="5 9" id="KW-0396">Initiation factor</keyword>
<organism evidence="11 12">
    <name type="scientific">Aeropyrum pernix</name>
    <dbReference type="NCBI Taxonomy" id="56636"/>
    <lineage>
        <taxon>Archaea</taxon>
        <taxon>Thermoproteota</taxon>
        <taxon>Thermoprotei</taxon>
        <taxon>Desulfurococcales</taxon>
        <taxon>Desulfurococcaceae</taxon>
        <taxon>Aeropyrum</taxon>
    </lineage>
</organism>
<feature type="domain" description="Translation initiation factor IF2/IF5" evidence="10">
    <location>
        <begin position="33"/>
        <end position="142"/>
    </location>
</feature>
<dbReference type="OrthoDB" id="38099at2157"/>
<dbReference type="FunFam" id="3.30.30.170:FF:000001">
    <property type="entry name" value="Eukaryotic translation initiation factor 2 subunit"/>
    <property type="match status" value="1"/>
</dbReference>
<evidence type="ECO:0000256" key="6">
    <source>
        <dbReference type="ARBA" id="ARBA00022917"/>
    </source>
</evidence>
<evidence type="ECO:0000256" key="8">
    <source>
        <dbReference type="ARBA" id="ARBA00032408"/>
    </source>
</evidence>
<dbReference type="GO" id="GO:0003743">
    <property type="term" value="F:translation initiation factor activity"/>
    <property type="evidence" value="ECO:0007669"/>
    <property type="project" value="UniProtKB-UniRule"/>
</dbReference>
<dbReference type="HAMAP" id="MF_00232">
    <property type="entry name" value="eIF_2_beta"/>
    <property type="match status" value="1"/>
</dbReference>
<gene>
    <name evidence="9" type="primary">eif2b</name>
    <name evidence="11" type="ORF">apy_08600</name>
</gene>
<evidence type="ECO:0000256" key="2">
    <source>
        <dbReference type="ARBA" id="ARBA00010397"/>
    </source>
</evidence>
<evidence type="ECO:0000256" key="4">
    <source>
        <dbReference type="ARBA" id="ARBA00022314"/>
    </source>
</evidence>
<sequence length="148" mass="16962">MAGSVLDEEAEKLMDYDYLLEKLYKKVPPKSGTSEYRIPEPQIIRIGSQTVIRNFREIAQALKRDPKLVARYLQKELATAASYEEESGQLILNVKVSRKVVNQFLQLFMKTYVRCPTCGSIDTKLLRQERAYMLKCEACGAEQPVKPI</sequence>
<dbReference type="Pfam" id="PF01873">
    <property type="entry name" value="eIF-5_eIF-2B"/>
    <property type="match status" value="1"/>
</dbReference>
<evidence type="ECO:0000313" key="11">
    <source>
        <dbReference type="EMBL" id="GBF09135.1"/>
    </source>
</evidence>
<dbReference type="InterPro" id="IPR004458">
    <property type="entry name" value="TIF2_bsu_arc"/>
</dbReference>
<dbReference type="SMART" id="SM00653">
    <property type="entry name" value="eIF2B_5"/>
    <property type="match status" value="1"/>
</dbReference>
<evidence type="ECO:0000313" key="12">
    <source>
        <dbReference type="Proteomes" id="UP000291213"/>
    </source>
</evidence>
<name>A0A401H9K9_AERPX</name>
<evidence type="ECO:0000256" key="1">
    <source>
        <dbReference type="ARBA" id="ARBA00003323"/>
    </source>
</evidence>
<dbReference type="Proteomes" id="UP000291213">
    <property type="component" value="Unassembled WGS sequence"/>
</dbReference>
<dbReference type="NCBIfam" id="NF003067">
    <property type="entry name" value="PRK03988.1"/>
    <property type="match status" value="1"/>
</dbReference>
<dbReference type="SUPFAM" id="SSF75689">
    <property type="entry name" value="Zinc-binding domain of translation initiation factor 2 beta"/>
    <property type="match status" value="1"/>
</dbReference>
<evidence type="ECO:0000256" key="9">
    <source>
        <dbReference type="HAMAP-Rule" id="MF_00232"/>
    </source>
</evidence>
<evidence type="ECO:0000256" key="7">
    <source>
        <dbReference type="ARBA" id="ARBA00031466"/>
    </source>
</evidence>
<evidence type="ECO:0000256" key="3">
    <source>
        <dbReference type="ARBA" id="ARBA00011243"/>
    </source>
</evidence>
<comment type="caution">
    <text evidence="11">The sequence shown here is derived from an EMBL/GenBank/DDBJ whole genome shotgun (WGS) entry which is preliminary data.</text>
</comment>
<evidence type="ECO:0000256" key="5">
    <source>
        <dbReference type="ARBA" id="ARBA00022540"/>
    </source>
</evidence>
<dbReference type="PANTHER" id="PTHR23001">
    <property type="entry name" value="EUKARYOTIC TRANSLATION INITIATION FACTOR"/>
    <property type="match status" value="1"/>
</dbReference>
<dbReference type="RefSeq" id="WP_131160139.1">
    <property type="nucleotide sequence ID" value="NZ_BDMD01000043.1"/>
</dbReference>
<reference evidence="11 12" key="1">
    <citation type="submission" date="2017-02" db="EMBL/GenBank/DDBJ databases">
        <title>isolation and characterization of a novel temperate virus Aeropyrum globular virus 1 infecting hyperthermophilic archaeon Aeropyrum.</title>
        <authorList>
            <person name="Yumiya M."/>
            <person name="Yoshida T."/>
            <person name="Sako Y."/>
        </authorList>
    </citation>
    <scope>NUCLEOTIDE SEQUENCE [LARGE SCALE GENOMIC DNA]</scope>
    <source>
        <strain evidence="11 12">YK1-12-2013</strain>
    </source>
</reference>
<dbReference type="EMBL" id="BDMD01000043">
    <property type="protein sequence ID" value="GBF09135.1"/>
    <property type="molecule type" value="Genomic_DNA"/>
</dbReference>
<comment type="subunit">
    <text evidence="3 9">Heterotrimer composed of an alpha, a beta and a gamma chain.</text>
</comment>
<keyword evidence="6 9" id="KW-0648">Protein biosynthesis</keyword>
<dbReference type="InterPro" id="IPR016190">
    <property type="entry name" value="Transl_init_fac_IF2/IF5_Zn-bd"/>
</dbReference>
<protein>
    <recommendedName>
        <fullName evidence="4 9">Translation initiation factor 2 subunit beta</fullName>
    </recommendedName>
    <alternativeName>
        <fullName evidence="7 9">aIF2-beta</fullName>
    </alternativeName>
    <alternativeName>
        <fullName evidence="8 9">eIF-2-beta</fullName>
    </alternativeName>
</protein>